<comment type="caution">
    <text evidence="1">The sequence shown here is derived from an EMBL/GenBank/DDBJ whole genome shotgun (WGS) entry which is preliminary data.</text>
</comment>
<name>A0ABD2MUE8_9CUCU</name>
<accession>A0ABD2MUE8</accession>
<organism evidence="1 2">
    <name type="scientific">Cryptolaemus montrouzieri</name>
    <dbReference type="NCBI Taxonomy" id="559131"/>
    <lineage>
        <taxon>Eukaryota</taxon>
        <taxon>Metazoa</taxon>
        <taxon>Ecdysozoa</taxon>
        <taxon>Arthropoda</taxon>
        <taxon>Hexapoda</taxon>
        <taxon>Insecta</taxon>
        <taxon>Pterygota</taxon>
        <taxon>Neoptera</taxon>
        <taxon>Endopterygota</taxon>
        <taxon>Coleoptera</taxon>
        <taxon>Polyphaga</taxon>
        <taxon>Cucujiformia</taxon>
        <taxon>Coccinelloidea</taxon>
        <taxon>Coccinellidae</taxon>
        <taxon>Scymninae</taxon>
        <taxon>Scymnini</taxon>
        <taxon>Cryptolaemus</taxon>
    </lineage>
</organism>
<dbReference type="Proteomes" id="UP001516400">
    <property type="component" value="Unassembled WGS sequence"/>
</dbReference>
<gene>
    <name evidence="1" type="ORF">HHI36_009080</name>
</gene>
<sequence length="198" mass="22557">MLLLLLKRNRASEKFTDLLQSFNLHKTIHESTRVTPTSKTLNIFVSDEENNIVGRVMISALSDHHAQIKEIPLNEEVPVRYNYNRIFSEGKLDEFAEAMDGKVWGRRALSCEDAEIGIFICNERKVHQIIKSLRNTNAVGRDEIPIKLLKCIAHIIVAPIIHLINLTLSTGNFPSKLKIARIKPVFKKKGDPTAYFQI</sequence>
<dbReference type="PANTHER" id="PTHR33395">
    <property type="entry name" value="TRANSCRIPTASE, PUTATIVE-RELATED-RELATED"/>
    <property type="match status" value="1"/>
</dbReference>
<dbReference type="AlphaFoldDB" id="A0ABD2MUE8"/>
<protein>
    <submittedName>
        <fullName evidence="1">Uncharacterized protein</fullName>
    </submittedName>
</protein>
<dbReference type="EMBL" id="JABFTP020000021">
    <property type="protein sequence ID" value="KAL3270024.1"/>
    <property type="molecule type" value="Genomic_DNA"/>
</dbReference>
<proteinExistence type="predicted"/>
<dbReference type="PANTHER" id="PTHR33395:SF22">
    <property type="entry name" value="REVERSE TRANSCRIPTASE DOMAIN-CONTAINING PROTEIN"/>
    <property type="match status" value="1"/>
</dbReference>
<evidence type="ECO:0000313" key="1">
    <source>
        <dbReference type="EMBL" id="KAL3270024.1"/>
    </source>
</evidence>
<evidence type="ECO:0000313" key="2">
    <source>
        <dbReference type="Proteomes" id="UP001516400"/>
    </source>
</evidence>
<reference evidence="1 2" key="1">
    <citation type="journal article" date="2021" name="BMC Biol.">
        <title>Horizontally acquired antibacterial genes associated with adaptive radiation of ladybird beetles.</title>
        <authorList>
            <person name="Li H.S."/>
            <person name="Tang X.F."/>
            <person name="Huang Y.H."/>
            <person name="Xu Z.Y."/>
            <person name="Chen M.L."/>
            <person name="Du X.Y."/>
            <person name="Qiu B.Y."/>
            <person name="Chen P.T."/>
            <person name="Zhang W."/>
            <person name="Slipinski A."/>
            <person name="Escalona H.E."/>
            <person name="Waterhouse R.M."/>
            <person name="Zwick A."/>
            <person name="Pang H."/>
        </authorList>
    </citation>
    <scope>NUCLEOTIDE SEQUENCE [LARGE SCALE GENOMIC DNA]</scope>
    <source>
        <strain evidence="1">SYSU2018</strain>
    </source>
</reference>
<keyword evidence="2" id="KW-1185">Reference proteome</keyword>